<evidence type="ECO:0000256" key="4">
    <source>
        <dbReference type="ARBA" id="ARBA00023163"/>
    </source>
</evidence>
<keyword evidence="3" id="KW-0238">DNA-binding</keyword>
<evidence type="ECO:0000256" key="1">
    <source>
        <dbReference type="ARBA" id="ARBA00004123"/>
    </source>
</evidence>
<evidence type="ECO:0000259" key="6">
    <source>
        <dbReference type="PROSITE" id="PS50863"/>
    </source>
</evidence>
<dbReference type="GO" id="GO:0005634">
    <property type="term" value="C:nucleus"/>
    <property type="evidence" value="ECO:0007669"/>
    <property type="project" value="UniProtKB-SubCell"/>
</dbReference>
<feature type="domain" description="TF-B3" evidence="6">
    <location>
        <begin position="393"/>
        <end position="493"/>
    </location>
</feature>
<proteinExistence type="predicted"/>
<dbReference type="SUPFAM" id="SSF101936">
    <property type="entry name" value="DNA-binding pseudobarrel domain"/>
    <property type="match status" value="3"/>
</dbReference>
<dbReference type="GO" id="GO:0003677">
    <property type="term" value="F:DNA binding"/>
    <property type="evidence" value="ECO:0007669"/>
    <property type="project" value="UniProtKB-KW"/>
</dbReference>
<protein>
    <recommendedName>
        <fullName evidence="6">TF-B3 domain-containing protein</fullName>
    </recommendedName>
</protein>
<keyword evidence="2" id="KW-0805">Transcription regulation</keyword>
<name>A0A7J6H6F9_CANSA</name>
<dbReference type="Pfam" id="PF02362">
    <property type="entry name" value="B3"/>
    <property type="match status" value="2"/>
</dbReference>
<keyword evidence="4" id="KW-0804">Transcription</keyword>
<dbReference type="InterPro" id="IPR015300">
    <property type="entry name" value="DNA-bd_pseudobarrel_sf"/>
</dbReference>
<feature type="domain" description="TF-B3" evidence="6">
    <location>
        <begin position="323"/>
        <end position="363"/>
    </location>
</feature>
<dbReference type="PANTHER" id="PTHR31391">
    <property type="entry name" value="B3 DOMAIN-CONTAINING PROTEIN OS11G0197600-RELATED"/>
    <property type="match status" value="1"/>
</dbReference>
<dbReference type="AlphaFoldDB" id="A0A7J6H6F9"/>
<dbReference type="EMBL" id="JAATIP010000029">
    <property type="protein sequence ID" value="KAF4390218.1"/>
    <property type="molecule type" value="Genomic_DNA"/>
</dbReference>
<dbReference type="Proteomes" id="UP000525078">
    <property type="component" value="Unassembled WGS sequence"/>
</dbReference>
<reference evidence="7 8" key="1">
    <citation type="journal article" date="2020" name="bioRxiv">
        <title>Sequence and annotation of 42 cannabis genomes reveals extensive copy number variation in cannabinoid synthesis and pathogen resistance genes.</title>
        <authorList>
            <person name="Mckernan K.J."/>
            <person name="Helbert Y."/>
            <person name="Kane L.T."/>
            <person name="Ebling H."/>
            <person name="Zhang L."/>
            <person name="Liu B."/>
            <person name="Eaton Z."/>
            <person name="Mclaughlin S."/>
            <person name="Kingan S."/>
            <person name="Baybayan P."/>
            <person name="Concepcion G."/>
            <person name="Jordan M."/>
            <person name="Riva A."/>
            <person name="Barbazuk W."/>
            <person name="Harkins T."/>
        </authorList>
    </citation>
    <scope>NUCLEOTIDE SEQUENCE [LARGE SCALE GENOMIC DNA]</scope>
    <source>
        <strain evidence="8">cv. Jamaican Lion 4</strain>
        <tissue evidence="7">Leaf</tissue>
    </source>
</reference>
<comment type="caution">
    <text evidence="7">The sequence shown here is derived from an EMBL/GenBank/DDBJ whole genome shotgun (WGS) entry which is preliminary data.</text>
</comment>
<evidence type="ECO:0000313" key="8">
    <source>
        <dbReference type="Proteomes" id="UP000525078"/>
    </source>
</evidence>
<sequence>MAFDSHIAEVQTEIPPTAHHIFNTILEQTPENTKLVIIAQQKNNPSELIRNQNEWQWRRLQLCVVMFSGSLTLVQIPKAFWVKYCDFLSSQVKPPCGSRGEIGLMKSSDGKIQTFHGFLKPETSLHYLVLGPTRKKKTSPYGKSEVKFDLSDNISGESSLPRWKEPQNIVRKQMFTGKEKAEALTRDKGFKSDDPFFIVLMQPSFVGASYSMVVPFSFAKNHLLSVSKHEDVILKVQGERIWPVRYYYRKYTGRSQFRFAWGWKAFAIDNNLKVGRTLKVEALKIAKDFKSKDPFFIVPMQPSSVGSKSKYNMTAGISSIFRIEGGWKAFVQDNDLKVGDVCAFVLRKSIGIILFEVVIFHENGVANSPIVPIPGLSIASEAASKFFSNNPYFQLNLRSAHVRGHAQLYIPLAIANSWFEKKSQTVILWVGKEYWHVNLTINKGSSSSGLEHRFSAGWRAFTRDNSLNPTDICIFELIKKNQAEIKVMGFLKNRLLMSSRVITIEQMREGVDETISTP</sequence>
<gene>
    <name evidence="7" type="ORF">F8388_019873</name>
</gene>
<dbReference type="CDD" id="cd10017">
    <property type="entry name" value="B3_DNA"/>
    <property type="match status" value="2"/>
</dbReference>
<evidence type="ECO:0000256" key="3">
    <source>
        <dbReference type="ARBA" id="ARBA00023125"/>
    </source>
</evidence>
<organism evidence="7 8">
    <name type="scientific">Cannabis sativa</name>
    <name type="common">Hemp</name>
    <name type="synonym">Marijuana</name>
    <dbReference type="NCBI Taxonomy" id="3483"/>
    <lineage>
        <taxon>Eukaryota</taxon>
        <taxon>Viridiplantae</taxon>
        <taxon>Streptophyta</taxon>
        <taxon>Embryophyta</taxon>
        <taxon>Tracheophyta</taxon>
        <taxon>Spermatophyta</taxon>
        <taxon>Magnoliopsida</taxon>
        <taxon>eudicotyledons</taxon>
        <taxon>Gunneridae</taxon>
        <taxon>Pentapetalae</taxon>
        <taxon>rosids</taxon>
        <taxon>fabids</taxon>
        <taxon>Rosales</taxon>
        <taxon>Cannabaceae</taxon>
        <taxon>Cannabis</taxon>
    </lineage>
</organism>
<feature type="domain" description="TF-B3" evidence="6">
    <location>
        <begin position="197"/>
        <end position="303"/>
    </location>
</feature>
<dbReference type="Gene3D" id="2.40.330.10">
    <property type="entry name" value="DNA-binding pseudobarrel domain"/>
    <property type="match status" value="3"/>
</dbReference>
<dbReference type="InterPro" id="IPR003340">
    <property type="entry name" value="B3_DNA-bd"/>
</dbReference>
<dbReference type="SMART" id="SM01019">
    <property type="entry name" value="B3"/>
    <property type="match status" value="2"/>
</dbReference>
<dbReference type="PROSITE" id="PS50863">
    <property type="entry name" value="B3"/>
    <property type="match status" value="3"/>
</dbReference>
<evidence type="ECO:0000256" key="5">
    <source>
        <dbReference type="ARBA" id="ARBA00023242"/>
    </source>
</evidence>
<dbReference type="InterPro" id="IPR044837">
    <property type="entry name" value="REM16-like"/>
</dbReference>
<evidence type="ECO:0000313" key="7">
    <source>
        <dbReference type="EMBL" id="KAF4390218.1"/>
    </source>
</evidence>
<evidence type="ECO:0000256" key="2">
    <source>
        <dbReference type="ARBA" id="ARBA00023015"/>
    </source>
</evidence>
<keyword evidence="5" id="KW-0539">Nucleus</keyword>
<accession>A0A7J6H6F9</accession>
<comment type="subcellular location">
    <subcellularLocation>
        <location evidence="1">Nucleus</location>
    </subcellularLocation>
</comment>